<protein>
    <submittedName>
        <fullName evidence="2">Peptidase inhibitor family I36 protein</fullName>
    </submittedName>
</protein>
<dbReference type="RefSeq" id="WP_379571684.1">
    <property type="nucleotide sequence ID" value="NZ_JBHUFV010000016.1"/>
</dbReference>
<dbReference type="Pfam" id="PF03995">
    <property type="entry name" value="Inhibitor_I36"/>
    <property type="match status" value="1"/>
</dbReference>
<keyword evidence="1" id="KW-0732">Signal</keyword>
<name>A0ABW4SR85_9ACTN</name>
<organism evidence="2 3">
    <name type="scientific">Nonomuraea mangrovi</name>
    <dbReference type="NCBI Taxonomy" id="2316207"/>
    <lineage>
        <taxon>Bacteria</taxon>
        <taxon>Bacillati</taxon>
        <taxon>Actinomycetota</taxon>
        <taxon>Actinomycetes</taxon>
        <taxon>Streptosporangiales</taxon>
        <taxon>Streptosporangiaceae</taxon>
        <taxon>Nonomuraea</taxon>
    </lineage>
</organism>
<evidence type="ECO:0000256" key="1">
    <source>
        <dbReference type="SAM" id="SignalP"/>
    </source>
</evidence>
<evidence type="ECO:0000313" key="2">
    <source>
        <dbReference type="EMBL" id="MFD1931903.1"/>
    </source>
</evidence>
<reference evidence="3" key="1">
    <citation type="journal article" date="2019" name="Int. J. Syst. Evol. Microbiol.">
        <title>The Global Catalogue of Microorganisms (GCM) 10K type strain sequencing project: providing services to taxonomists for standard genome sequencing and annotation.</title>
        <authorList>
            <consortium name="The Broad Institute Genomics Platform"/>
            <consortium name="The Broad Institute Genome Sequencing Center for Infectious Disease"/>
            <person name="Wu L."/>
            <person name="Ma J."/>
        </authorList>
    </citation>
    <scope>NUCLEOTIDE SEQUENCE [LARGE SCALE GENOMIC DNA]</scope>
    <source>
        <strain evidence="3">ICMP 6774ER</strain>
    </source>
</reference>
<gene>
    <name evidence="2" type="ORF">ACFSKW_10480</name>
</gene>
<proteinExistence type="predicted"/>
<accession>A0ABW4SR85</accession>
<evidence type="ECO:0000313" key="3">
    <source>
        <dbReference type="Proteomes" id="UP001597368"/>
    </source>
</evidence>
<dbReference type="Proteomes" id="UP001597368">
    <property type="component" value="Unassembled WGS sequence"/>
</dbReference>
<sequence>MRLTRLLVAGGLGLAVLTAVTGAAQASSTAAPKWKCSNGDVCLYDKPNGAALFWQESECGVHGLGTGFLGRASSVRNRTGTTVTLFTVFHANGGPNSLAEEIVSVEDGEKVNLEDDEDNATALVYIPCD</sequence>
<comment type="caution">
    <text evidence="2">The sequence shown here is derived from an EMBL/GenBank/DDBJ whole genome shotgun (WGS) entry which is preliminary data.</text>
</comment>
<keyword evidence="3" id="KW-1185">Reference proteome</keyword>
<feature type="chain" id="PRO_5046401060" evidence="1">
    <location>
        <begin position="27"/>
        <end position="129"/>
    </location>
</feature>
<feature type="signal peptide" evidence="1">
    <location>
        <begin position="1"/>
        <end position="26"/>
    </location>
</feature>
<dbReference type="EMBL" id="JBHUFV010000016">
    <property type="protein sequence ID" value="MFD1931903.1"/>
    <property type="molecule type" value="Genomic_DNA"/>
</dbReference>